<evidence type="ECO:0000313" key="3">
    <source>
        <dbReference type="Proteomes" id="UP000608513"/>
    </source>
</evidence>
<gene>
    <name evidence="2" type="ORF">H8N03_22210</name>
</gene>
<accession>A0A923MTQ4</accession>
<dbReference type="AlphaFoldDB" id="A0A923MTQ4"/>
<evidence type="ECO:0000313" key="2">
    <source>
        <dbReference type="EMBL" id="MBC5785672.1"/>
    </source>
</evidence>
<feature type="transmembrane region" description="Helical" evidence="1">
    <location>
        <begin position="89"/>
        <end position="112"/>
    </location>
</feature>
<feature type="transmembrane region" description="Helical" evidence="1">
    <location>
        <begin position="132"/>
        <end position="151"/>
    </location>
</feature>
<feature type="transmembrane region" description="Helical" evidence="1">
    <location>
        <begin position="29"/>
        <end position="50"/>
    </location>
</feature>
<keyword evidence="1" id="KW-0812">Transmembrane</keyword>
<evidence type="ECO:0000256" key="1">
    <source>
        <dbReference type="SAM" id="Phobius"/>
    </source>
</evidence>
<keyword evidence="1" id="KW-1133">Transmembrane helix</keyword>
<sequence>MALRLFRTTGYSTLLMPGEARVRPHPARLVLWASLWLALASNVGVWRLLLQRSDDWRNAVASVLLIGGASGAVLSLLGWRRTIKPALTLALIAGFLVADGLWSRQLPIAALWQGPPRTWMPDWASFLRWQGLALGLVLAVIPIVAVWNAQVRRLSGPAQLRSNLWGAALAGALFFAGALLAH</sequence>
<keyword evidence="1" id="KW-0472">Membrane</keyword>
<protein>
    <recommendedName>
        <fullName evidence="4">DUF1705 domain-containing protein</fullName>
    </recommendedName>
</protein>
<name>A0A923MTQ4_9BURK</name>
<feature type="transmembrane region" description="Helical" evidence="1">
    <location>
        <begin position="163"/>
        <end position="181"/>
    </location>
</feature>
<reference evidence="2" key="1">
    <citation type="submission" date="2020-08" db="EMBL/GenBank/DDBJ databases">
        <title>Ramlibacter sp. USB13 16S ribosomal RNA gene genome sequencing and assembly.</title>
        <authorList>
            <person name="Kang M."/>
        </authorList>
    </citation>
    <scope>NUCLEOTIDE SEQUENCE</scope>
    <source>
        <strain evidence="2">USB13</strain>
    </source>
</reference>
<feature type="transmembrane region" description="Helical" evidence="1">
    <location>
        <begin position="56"/>
        <end position="77"/>
    </location>
</feature>
<organism evidence="2 3">
    <name type="scientific">Ramlibacter cellulosilyticus</name>
    <dbReference type="NCBI Taxonomy" id="2764187"/>
    <lineage>
        <taxon>Bacteria</taxon>
        <taxon>Pseudomonadati</taxon>
        <taxon>Pseudomonadota</taxon>
        <taxon>Betaproteobacteria</taxon>
        <taxon>Burkholderiales</taxon>
        <taxon>Comamonadaceae</taxon>
        <taxon>Ramlibacter</taxon>
    </lineage>
</organism>
<dbReference type="Proteomes" id="UP000608513">
    <property type="component" value="Unassembled WGS sequence"/>
</dbReference>
<dbReference type="EMBL" id="JACORT010000012">
    <property type="protein sequence ID" value="MBC5785672.1"/>
    <property type="molecule type" value="Genomic_DNA"/>
</dbReference>
<comment type="caution">
    <text evidence="2">The sequence shown here is derived from an EMBL/GenBank/DDBJ whole genome shotgun (WGS) entry which is preliminary data.</text>
</comment>
<evidence type="ECO:0008006" key="4">
    <source>
        <dbReference type="Google" id="ProtNLM"/>
    </source>
</evidence>
<proteinExistence type="predicted"/>
<keyword evidence="3" id="KW-1185">Reference proteome</keyword>
<dbReference type="RefSeq" id="WP_187078424.1">
    <property type="nucleotide sequence ID" value="NZ_JACORT010000012.1"/>
</dbReference>